<dbReference type="InterPro" id="IPR016181">
    <property type="entry name" value="Acyl_CoA_acyltransferase"/>
</dbReference>
<dbReference type="RefSeq" id="WP_069152767.1">
    <property type="nucleotide sequence ID" value="NZ_CAJLDD010000002.1"/>
</dbReference>
<evidence type="ECO:0000313" key="2">
    <source>
        <dbReference type="EMBL" id="ODM07014.1"/>
    </source>
</evidence>
<dbReference type="GO" id="GO:0016747">
    <property type="term" value="F:acyltransferase activity, transferring groups other than amino-acyl groups"/>
    <property type="evidence" value="ECO:0007669"/>
    <property type="project" value="InterPro"/>
</dbReference>
<dbReference type="PANTHER" id="PTHR43792:SF1">
    <property type="entry name" value="N-ACETYLTRANSFERASE DOMAIN-CONTAINING PROTEIN"/>
    <property type="match status" value="1"/>
</dbReference>
<dbReference type="InterPro" id="IPR051531">
    <property type="entry name" value="N-acetyltransferase"/>
</dbReference>
<dbReference type="PROSITE" id="PS51186">
    <property type="entry name" value="GNAT"/>
    <property type="match status" value="1"/>
</dbReference>
<comment type="caution">
    <text evidence="2">The sequence shown here is derived from an EMBL/GenBank/DDBJ whole genome shotgun (WGS) entry which is preliminary data.</text>
</comment>
<keyword evidence="2" id="KW-0808">Transferase</keyword>
<evidence type="ECO:0000259" key="1">
    <source>
        <dbReference type="PROSITE" id="PS51186"/>
    </source>
</evidence>
<proteinExistence type="predicted"/>
<sequence length="171" mass="19954">MEIQLVLPEESQAEDLALQRNDLEVVRYTGDPKYPYTKEDALADIRSFLEEENKSRVTRTILADGRPIGIVYFYLPWRGQKSVELGYWIGKQYWGQGISTYAAKQLCDFAFRTLDINRICASALEVNVGSWRVMEKLGMRREGTFIKAIYQDGEFFNDLYYAVLREEYSME</sequence>
<keyword evidence="2" id="KW-0012">Acyltransferase</keyword>
<gene>
    <name evidence="2" type="primary">ydaF_3</name>
    <name evidence="2" type="ORF">BEI61_02904</name>
</gene>
<name>A0A1E3AE69_9FIRM</name>
<dbReference type="EMBL" id="MCGH01000002">
    <property type="protein sequence ID" value="ODM07014.1"/>
    <property type="molecule type" value="Genomic_DNA"/>
</dbReference>
<evidence type="ECO:0000313" key="3">
    <source>
        <dbReference type="Proteomes" id="UP000094067"/>
    </source>
</evidence>
<protein>
    <submittedName>
        <fullName evidence="2">Putative ribosomal N-acetyltransferase YdaF</fullName>
        <ecNumber evidence="2">2.3.1.-</ecNumber>
    </submittedName>
</protein>
<reference evidence="2 3" key="1">
    <citation type="submission" date="2016-07" db="EMBL/GenBank/DDBJ databases">
        <title>Characterization of isolates of Eisenbergiella tayi derived from blood cultures, using whole genome sequencing.</title>
        <authorList>
            <person name="Burdz T."/>
            <person name="Wiebe D."/>
            <person name="Huynh C."/>
            <person name="Bernard K."/>
        </authorList>
    </citation>
    <scope>NUCLEOTIDE SEQUENCE [LARGE SCALE GENOMIC DNA]</scope>
    <source>
        <strain evidence="2 3">NML 110608</strain>
    </source>
</reference>
<organism evidence="2 3">
    <name type="scientific">Eisenbergiella tayi</name>
    <dbReference type="NCBI Taxonomy" id="1432052"/>
    <lineage>
        <taxon>Bacteria</taxon>
        <taxon>Bacillati</taxon>
        <taxon>Bacillota</taxon>
        <taxon>Clostridia</taxon>
        <taxon>Lachnospirales</taxon>
        <taxon>Lachnospiraceae</taxon>
        <taxon>Eisenbergiella</taxon>
    </lineage>
</organism>
<dbReference type="AlphaFoldDB" id="A0A1E3AE69"/>
<feature type="domain" description="N-acetyltransferase" evidence="1">
    <location>
        <begin position="13"/>
        <end position="166"/>
    </location>
</feature>
<dbReference type="Proteomes" id="UP000094067">
    <property type="component" value="Unassembled WGS sequence"/>
</dbReference>
<dbReference type="PANTHER" id="PTHR43792">
    <property type="entry name" value="GNAT FAMILY, PUTATIVE (AFU_ORTHOLOGUE AFUA_3G00765)-RELATED-RELATED"/>
    <property type="match status" value="1"/>
</dbReference>
<dbReference type="EC" id="2.3.1.-" evidence="2"/>
<dbReference type="Gene3D" id="3.40.630.30">
    <property type="match status" value="1"/>
</dbReference>
<dbReference type="PATRIC" id="fig|1432052.4.peg.3237"/>
<dbReference type="SUPFAM" id="SSF55729">
    <property type="entry name" value="Acyl-CoA N-acyltransferases (Nat)"/>
    <property type="match status" value="1"/>
</dbReference>
<dbReference type="Pfam" id="PF13302">
    <property type="entry name" value="Acetyltransf_3"/>
    <property type="match status" value="1"/>
</dbReference>
<accession>A0A1E3AE69</accession>
<dbReference type="InterPro" id="IPR000182">
    <property type="entry name" value="GNAT_dom"/>
</dbReference>